<dbReference type="Proteomes" id="UP001183809">
    <property type="component" value="Unassembled WGS sequence"/>
</dbReference>
<protein>
    <submittedName>
        <fullName evidence="1">Uncharacterized protein</fullName>
    </submittedName>
</protein>
<gene>
    <name evidence="1" type="ORF">RM764_46585</name>
</gene>
<comment type="caution">
    <text evidence="1">The sequence shown here is derived from an EMBL/GenBank/DDBJ whole genome shotgun (WGS) entry which is preliminary data.</text>
</comment>
<evidence type="ECO:0000313" key="2">
    <source>
        <dbReference type="Proteomes" id="UP001183809"/>
    </source>
</evidence>
<dbReference type="EMBL" id="JAVREY010000282">
    <property type="protein sequence ID" value="MDT0470279.1"/>
    <property type="molecule type" value="Genomic_DNA"/>
</dbReference>
<reference evidence="2" key="1">
    <citation type="submission" date="2023-07" db="EMBL/GenBank/DDBJ databases">
        <title>30 novel species of actinomycetes from the DSMZ collection.</title>
        <authorList>
            <person name="Nouioui I."/>
        </authorList>
    </citation>
    <scope>NUCLEOTIDE SEQUENCE [LARGE SCALE GENOMIC DNA]</scope>
    <source>
        <strain evidence="2">DSM 41699</strain>
    </source>
</reference>
<sequence>MRYGLPSKQTVNAVGGRLQARQTVVGTRLWTLDGRRTAQTTVTEVVAVKARAAVEVVTGHAVFTVAAGVPLLTPDGWVRAEDASRRVVAWTHARKLCRQRLTFRMGYAFGYFVGATCADGTVGKNCVSLVVNDEAFATRYARSLTEATGLEARPQPVTRP</sequence>
<accession>A0ABU2UAM3</accession>
<feature type="non-terminal residue" evidence="1">
    <location>
        <position position="160"/>
    </location>
</feature>
<keyword evidence="2" id="KW-1185">Reference proteome</keyword>
<organism evidence="1 2">
    <name type="scientific">Streptomyces gibsoniae</name>
    <dbReference type="NCBI Taxonomy" id="3075529"/>
    <lineage>
        <taxon>Bacteria</taxon>
        <taxon>Bacillati</taxon>
        <taxon>Actinomycetota</taxon>
        <taxon>Actinomycetes</taxon>
        <taxon>Kitasatosporales</taxon>
        <taxon>Streptomycetaceae</taxon>
        <taxon>Streptomyces</taxon>
    </lineage>
</organism>
<proteinExistence type="predicted"/>
<name>A0ABU2UAM3_9ACTN</name>
<evidence type="ECO:0000313" key="1">
    <source>
        <dbReference type="EMBL" id="MDT0470279.1"/>
    </source>
</evidence>